<dbReference type="AlphaFoldDB" id="A0A4Y8SKQ4"/>
<dbReference type="Proteomes" id="UP000297540">
    <property type="component" value="Unassembled WGS sequence"/>
</dbReference>
<sequence length="445" mass="49369">MKNLYLLFFVALIASCKKDNTPKPFIATKAVVKDAGLIAFKAAPLADNQLKISFSKQLQKTPSKIILKQDTATLVVADVTSENSGVSSATVTYPFKPGVAYNFVVQAAVATDTIYHYTIPSYSHQYVSAYNYKQVLQLHQSLGTNAFDISPSRNYLFITDNVANTLYLKRINLQTLGVEDIGTNPTSGPIRAIADDELLRYGDNSTENVPATSAGGNDQAVLARYNVNTHRYSFVDFVSSGYGRISRVINNHVLVVNPIYTAKTASLINLGDLSRVQYPLNDFDFTRIYENSFGHILYNGMLVNTSNGAFSNVINLDANSGLLDVDDATGYVFTSSYLKNAAGDPLSGFNAYKSGVRVFQSDYVYGRSFSLPIIFNIKNDVVIYYQWFPYDTRVNIDGYYSLNLKTGESKLIQDDSDVYARFDYQQPDGSVISVRADRVYKLTLK</sequence>
<proteinExistence type="predicted"/>
<evidence type="ECO:0000313" key="2">
    <source>
        <dbReference type="Proteomes" id="UP000297540"/>
    </source>
</evidence>
<evidence type="ECO:0000313" key="1">
    <source>
        <dbReference type="EMBL" id="TFF39241.1"/>
    </source>
</evidence>
<accession>A0A4Y8SKQ4</accession>
<protein>
    <submittedName>
        <fullName evidence="1">Uncharacterized protein</fullName>
    </submittedName>
</protein>
<organism evidence="1 2">
    <name type="scientific">Mucilaginibacter psychrotolerans</name>
    <dbReference type="NCBI Taxonomy" id="1524096"/>
    <lineage>
        <taxon>Bacteria</taxon>
        <taxon>Pseudomonadati</taxon>
        <taxon>Bacteroidota</taxon>
        <taxon>Sphingobacteriia</taxon>
        <taxon>Sphingobacteriales</taxon>
        <taxon>Sphingobacteriaceae</taxon>
        <taxon>Mucilaginibacter</taxon>
    </lineage>
</organism>
<dbReference type="RefSeq" id="WP_133227715.1">
    <property type="nucleotide sequence ID" value="NZ_SOZE01000004.1"/>
</dbReference>
<comment type="caution">
    <text evidence="1">The sequence shown here is derived from an EMBL/GenBank/DDBJ whole genome shotgun (WGS) entry which is preliminary data.</text>
</comment>
<keyword evidence="2" id="KW-1185">Reference proteome</keyword>
<name>A0A4Y8SKQ4_9SPHI</name>
<dbReference type="OrthoDB" id="9812921at2"/>
<dbReference type="EMBL" id="SOZE01000004">
    <property type="protein sequence ID" value="TFF39241.1"/>
    <property type="molecule type" value="Genomic_DNA"/>
</dbReference>
<gene>
    <name evidence="1" type="ORF">E2R66_06370</name>
</gene>
<reference evidence="1 2" key="1">
    <citation type="journal article" date="2017" name="Int. J. Syst. Evol. Microbiol.">
        <title>Mucilaginibacterpsychrotolerans sp. nov., isolated from peatlands.</title>
        <authorList>
            <person name="Deng Y."/>
            <person name="Shen L."/>
            <person name="Xu B."/>
            <person name="Liu Y."/>
            <person name="Gu Z."/>
            <person name="Liu H."/>
            <person name="Zhou Y."/>
        </authorList>
    </citation>
    <scope>NUCLEOTIDE SEQUENCE [LARGE SCALE GENOMIC DNA]</scope>
    <source>
        <strain evidence="1 2">NH7-4</strain>
    </source>
</reference>
<dbReference type="PROSITE" id="PS51257">
    <property type="entry name" value="PROKAR_LIPOPROTEIN"/>
    <property type="match status" value="1"/>
</dbReference>